<evidence type="ECO:0000259" key="5">
    <source>
        <dbReference type="Pfam" id="PF13193"/>
    </source>
</evidence>
<name>A0AAQ4FFG4_AMBAM</name>
<feature type="domain" description="AMP-dependent synthetase/ligase" evidence="4">
    <location>
        <begin position="7"/>
        <end position="175"/>
    </location>
</feature>
<sequence>TVEMLSSDDVFLGDSNISCFFVFSMWFLALCVGSTIVISKTCQAVAMDTLHIIENFKSVAMASFPSRLQKILNAVKTPRNSCSAFRRSLRKLLVVGASMPPALVEDLTRTFQLDELRSCYGMTEAGGFIAVPPKETTYGVTVGFPVSAIKIKIVDAVHGKALGPMECGEVLLNTPYAGSAPRADFDVTEDFTDGQVWLRTGDLGYYDQDGRLFLCGRLNAAFNSQTRKVVPSEIELCLLGHAAVKEVAVLGVPSADHDEAPAAVVVPKNGYSADQLLAEDLKVYVADRTASYKHLRGGVYFADALPESSLGKVRRAGLRDLLGTLRRMDGAECGTDECQY</sequence>
<evidence type="ECO:0008006" key="8">
    <source>
        <dbReference type="Google" id="ProtNLM"/>
    </source>
</evidence>
<dbReference type="InterPro" id="IPR045851">
    <property type="entry name" value="AMP-bd_C_sf"/>
</dbReference>
<feature type="non-terminal residue" evidence="6">
    <location>
        <position position="1"/>
    </location>
</feature>
<dbReference type="Pfam" id="PF13193">
    <property type="entry name" value="AMP-binding_C"/>
    <property type="match status" value="1"/>
</dbReference>
<reference evidence="6 7" key="1">
    <citation type="journal article" date="2023" name="Arcadia Sci">
        <title>De novo assembly of a long-read Amblyomma americanum tick genome.</title>
        <authorList>
            <person name="Chou S."/>
            <person name="Poskanzer K.E."/>
            <person name="Rollins M."/>
            <person name="Thuy-Boun P.S."/>
        </authorList>
    </citation>
    <scope>NUCLEOTIDE SEQUENCE [LARGE SCALE GENOMIC DNA]</scope>
    <source>
        <strain evidence="6">F_SG_1</strain>
        <tissue evidence="6">Salivary glands</tissue>
    </source>
</reference>
<evidence type="ECO:0000256" key="3">
    <source>
        <dbReference type="SAM" id="Phobius"/>
    </source>
</evidence>
<dbReference type="AlphaFoldDB" id="A0AAQ4FFG4"/>
<keyword evidence="3" id="KW-0812">Transmembrane</keyword>
<organism evidence="6 7">
    <name type="scientific">Amblyomma americanum</name>
    <name type="common">Lone star tick</name>
    <dbReference type="NCBI Taxonomy" id="6943"/>
    <lineage>
        <taxon>Eukaryota</taxon>
        <taxon>Metazoa</taxon>
        <taxon>Ecdysozoa</taxon>
        <taxon>Arthropoda</taxon>
        <taxon>Chelicerata</taxon>
        <taxon>Arachnida</taxon>
        <taxon>Acari</taxon>
        <taxon>Parasitiformes</taxon>
        <taxon>Ixodida</taxon>
        <taxon>Ixodoidea</taxon>
        <taxon>Ixodidae</taxon>
        <taxon>Amblyomminae</taxon>
        <taxon>Amblyomma</taxon>
    </lineage>
</organism>
<dbReference type="GO" id="GO:0016405">
    <property type="term" value="F:CoA-ligase activity"/>
    <property type="evidence" value="ECO:0007669"/>
    <property type="project" value="TreeGrafter"/>
</dbReference>
<dbReference type="PANTHER" id="PTHR24096:SF422">
    <property type="entry name" value="BCDNA.GH02901"/>
    <property type="match status" value="1"/>
</dbReference>
<dbReference type="InterPro" id="IPR025110">
    <property type="entry name" value="AMP-bd_C"/>
</dbReference>
<evidence type="ECO:0000259" key="4">
    <source>
        <dbReference type="Pfam" id="PF00501"/>
    </source>
</evidence>
<feature type="transmembrane region" description="Helical" evidence="3">
    <location>
        <begin position="20"/>
        <end position="38"/>
    </location>
</feature>
<dbReference type="Gene3D" id="3.30.300.30">
    <property type="match status" value="1"/>
</dbReference>
<dbReference type="CDD" id="cd04433">
    <property type="entry name" value="AFD_class_I"/>
    <property type="match status" value="1"/>
</dbReference>
<dbReference type="PANTHER" id="PTHR24096">
    <property type="entry name" value="LONG-CHAIN-FATTY-ACID--COA LIGASE"/>
    <property type="match status" value="1"/>
</dbReference>
<evidence type="ECO:0000256" key="1">
    <source>
        <dbReference type="ARBA" id="ARBA00004275"/>
    </source>
</evidence>
<dbReference type="EMBL" id="JARKHS020003602">
    <property type="protein sequence ID" value="KAK8785398.1"/>
    <property type="molecule type" value="Genomic_DNA"/>
</dbReference>
<keyword evidence="3" id="KW-1133">Transmembrane helix</keyword>
<dbReference type="Proteomes" id="UP001321473">
    <property type="component" value="Unassembled WGS sequence"/>
</dbReference>
<dbReference type="GO" id="GO:0005777">
    <property type="term" value="C:peroxisome"/>
    <property type="evidence" value="ECO:0007669"/>
    <property type="project" value="UniProtKB-SubCell"/>
</dbReference>
<accession>A0AAQ4FFG4</accession>
<comment type="caution">
    <text evidence="6">The sequence shown here is derived from an EMBL/GenBank/DDBJ whole genome shotgun (WGS) entry which is preliminary data.</text>
</comment>
<evidence type="ECO:0000256" key="2">
    <source>
        <dbReference type="ARBA" id="ARBA00023140"/>
    </source>
</evidence>
<comment type="subcellular location">
    <subcellularLocation>
        <location evidence="1">Peroxisome</location>
    </subcellularLocation>
</comment>
<evidence type="ECO:0000313" key="7">
    <source>
        <dbReference type="Proteomes" id="UP001321473"/>
    </source>
</evidence>
<dbReference type="InterPro" id="IPR000873">
    <property type="entry name" value="AMP-dep_synth/lig_dom"/>
</dbReference>
<gene>
    <name evidence="6" type="ORF">V5799_008237</name>
</gene>
<feature type="domain" description="AMP-binding enzyme C-terminal" evidence="5">
    <location>
        <begin position="233"/>
        <end position="312"/>
    </location>
</feature>
<dbReference type="Gene3D" id="3.40.50.12780">
    <property type="entry name" value="N-terminal domain of ligase-like"/>
    <property type="match status" value="1"/>
</dbReference>
<proteinExistence type="predicted"/>
<dbReference type="SUPFAM" id="SSF56801">
    <property type="entry name" value="Acetyl-CoA synthetase-like"/>
    <property type="match status" value="1"/>
</dbReference>
<dbReference type="Pfam" id="PF00501">
    <property type="entry name" value="AMP-binding"/>
    <property type="match status" value="1"/>
</dbReference>
<protein>
    <recommendedName>
        <fullName evidence="8">Acyl-coa synthetase</fullName>
    </recommendedName>
</protein>
<keyword evidence="7" id="KW-1185">Reference proteome</keyword>
<dbReference type="InterPro" id="IPR042099">
    <property type="entry name" value="ANL_N_sf"/>
</dbReference>
<evidence type="ECO:0000313" key="6">
    <source>
        <dbReference type="EMBL" id="KAK8785398.1"/>
    </source>
</evidence>
<keyword evidence="3" id="KW-0472">Membrane</keyword>
<keyword evidence="2" id="KW-0576">Peroxisome</keyword>